<dbReference type="AlphaFoldDB" id="A0E9I2"/>
<keyword evidence="1" id="KW-0732">Signal</keyword>
<dbReference type="RefSeq" id="XP_001459346.1">
    <property type="nucleotide sequence ID" value="XM_001459309.1"/>
</dbReference>
<keyword evidence="3" id="KW-1185">Reference proteome</keyword>
<evidence type="ECO:0000313" key="3">
    <source>
        <dbReference type="Proteomes" id="UP000000600"/>
    </source>
</evidence>
<reference evidence="2 3" key="1">
    <citation type="journal article" date="2006" name="Nature">
        <title>Global trends of whole-genome duplications revealed by the ciliate Paramecium tetraurelia.</title>
        <authorList>
            <consortium name="Genoscope"/>
            <person name="Aury J.-M."/>
            <person name="Jaillon O."/>
            <person name="Duret L."/>
            <person name="Noel B."/>
            <person name="Jubin C."/>
            <person name="Porcel B.M."/>
            <person name="Segurens B."/>
            <person name="Daubin V."/>
            <person name="Anthouard V."/>
            <person name="Aiach N."/>
            <person name="Arnaiz O."/>
            <person name="Billaut A."/>
            <person name="Beisson J."/>
            <person name="Blanc I."/>
            <person name="Bouhouche K."/>
            <person name="Camara F."/>
            <person name="Duharcourt S."/>
            <person name="Guigo R."/>
            <person name="Gogendeau D."/>
            <person name="Katinka M."/>
            <person name="Keller A.-M."/>
            <person name="Kissmehl R."/>
            <person name="Klotz C."/>
            <person name="Koll F."/>
            <person name="Le Moue A."/>
            <person name="Lepere C."/>
            <person name="Malinsky S."/>
            <person name="Nowacki M."/>
            <person name="Nowak J.K."/>
            <person name="Plattner H."/>
            <person name="Poulain J."/>
            <person name="Ruiz F."/>
            <person name="Serrano V."/>
            <person name="Zagulski M."/>
            <person name="Dessen P."/>
            <person name="Betermier M."/>
            <person name="Weissenbach J."/>
            <person name="Scarpelli C."/>
            <person name="Schachter V."/>
            <person name="Sperling L."/>
            <person name="Meyer E."/>
            <person name="Cohen J."/>
            <person name="Wincker P."/>
        </authorList>
    </citation>
    <scope>NUCLEOTIDE SEQUENCE [LARGE SCALE GENOMIC DNA]</scope>
    <source>
        <strain evidence="2 3">Stock d4-2</strain>
    </source>
</reference>
<dbReference type="KEGG" id="ptm:GSPATT00024680001"/>
<protein>
    <submittedName>
        <fullName evidence="2">Uncharacterized protein</fullName>
    </submittedName>
</protein>
<feature type="signal peptide" evidence="1">
    <location>
        <begin position="1"/>
        <end position="15"/>
    </location>
</feature>
<accession>A0E9I2</accession>
<dbReference type="EMBL" id="CT868665">
    <property type="protein sequence ID" value="CAK91949.1"/>
    <property type="molecule type" value="Genomic_DNA"/>
</dbReference>
<dbReference type="GeneID" id="5045131"/>
<dbReference type="Proteomes" id="UP000000600">
    <property type="component" value="Unassembled WGS sequence"/>
</dbReference>
<evidence type="ECO:0000313" key="2">
    <source>
        <dbReference type="EMBL" id="CAK91949.1"/>
    </source>
</evidence>
<gene>
    <name evidence="2" type="ORF">GSPATT00024680001</name>
</gene>
<proteinExistence type="predicted"/>
<evidence type="ECO:0000256" key="1">
    <source>
        <dbReference type="SAM" id="SignalP"/>
    </source>
</evidence>
<sequence>MRVCALLCMVAITQCTQITNQASMFDEQLGKLSNSKLGKTILNMITLQQFTDVDFSLLFTALDDMLHIAKLSVLKCMHYCEIKNYHLSRSIYKIQVRLGELSHLPHLFEPLSRVLTEMSTSGFADQEQVGNAIKLLHSLRGDLVAFKQALQMNAQVERTIIIKL</sequence>
<feature type="chain" id="PRO_5012587482" evidence="1">
    <location>
        <begin position="16"/>
        <end position="164"/>
    </location>
</feature>
<dbReference type="HOGENOM" id="CLU_1622204_0_0_1"/>
<dbReference type="InParanoid" id="A0E9I2"/>
<organism evidence="2 3">
    <name type="scientific">Paramecium tetraurelia</name>
    <dbReference type="NCBI Taxonomy" id="5888"/>
    <lineage>
        <taxon>Eukaryota</taxon>
        <taxon>Sar</taxon>
        <taxon>Alveolata</taxon>
        <taxon>Ciliophora</taxon>
        <taxon>Intramacronucleata</taxon>
        <taxon>Oligohymenophorea</taxon>
        <taxon>Peniculida</taxon>
        <taxon>Parameciidae</taxon>
        <taxon>Paramecium</taxon>
    </lineage>
</organism>
<name>A0E9I2_PARTE</name>